<keyword evidence="2" id="KW-1003">Cell membrane</keyword>
<protein>
    <submittedName>
        <fullName evidence="8">Amino acid transporter</fullName>
    </submittedName>
</protein>
<keyword evidence="9" id="KW-1185">Reference proteome</keyword>
<name>A0A1A9NF77_9BURK</name>
<keyword evidence="3 6" id="KW-0812">Transmembrane</keyword>
<dbReference type="EMBL" id="LXJZ01000176">
    <property type="protein sequence ID" value="OAJ58422.1"/>
    <property type="molecule type" value="Genomic_DNA"/>
</dbReference>
<comment type="caution">
    <text evidence="8">The sequence shown here is derived from an EMBL/GenBank/DDBJ whole genome shotgun (WGS) entry which is preliminary data.</text>
</comment>
<evidence type="ECO:0000256" key="1">
    <source>
        <dbReference type="ARBA" id="ARBA00004651"/>
    </source>
</evidence>
<dbReference type="InterPro" id="IPR001123">
    <property type="entry name" value="LeuE-type"/>
</dbReference>
<dbReference type="OrthoDB" id="9784202at2"/>
<feature type="transmembrane region" description="Helical" evidence="6">
    <location>
        <begin position="67"/>
        <end position="89"/>
    </location>
</feature>
<dbReference type="PANTHER" id="PTHR30086">
    <property type="entry name" value="ARGININE EXPORTER PROTEIN ARGO"/>
    <property type="match status" value="1"/>
</dbReference>
<sequence length="210" mass="22143">MLSLTTLALFAGACLALTATPGPDMLLIASRSVSQGRSAGFASLAGILVGTYCHALAAAFGLSQLFLAVPIAYDVVRFAGAAYLLYLAWKTFRAQGTVLSPNASMIRYPVGRIFRQGLFTNLLNPKMALFVLALFPQFVRPEAGSVALQIMVLATVLNAIGFCVNGAVILMASKLSRGLSAGRRPSRLPQYLLGTVFAGLACRLALASRN</sequence>
<evidence type="ECO:0000313" key="7">
    <source>
        <dbReference type="EMBL" id="OAJ58422.1"/>
    </source>
</evidence>
<dbReference type="STRING" id="1462993.A6V36_05740"/>
<evidence type="ECO:0000313" key="8">
    <source>
        <dbReference type="EMBL" id="OAJ65642.1"/>
    </source>
</evidence>
<feature type="transmembrane region" description="Helical" evidence="6">
    <location>
        <begin position="146"/>
        <end position="170"/>
    </location>
</feature>
<dbReference type="Proteomes" id="UP000078116">
    <property type="component" value="Unassembled WGS sequence"/>
</dbReference>
<dbReference type="AlphaFoldDB" id="A0A1A9NF77"/>
<dbReference type="GO" id="GO:0005886">
    <property type="term" value="C:plasma membrane"/>
    <property type="evidence" value="ECO:0007669"/>
    <property type="project" value="UniProtKB-SubCell"/>
</dbReference>
<proteinExistence type="predicted"/>
<dbReference type="GO" id="GO:0015171">
    <property type="term" value="F:amino acid transmembrane transporter activity"/>
    <property type="evidence" value="ECO:0007669"/>
    <property type="project" value="TreeGrafter"/>
</dbReference>
<evidence type="ECO:0000256" key="6">
    <source>
        <dbReference type="SAM" id="Phobius"/>
    </source>
</evidence>
<dbReference type="RefSeq" id="WP_064268824.1">
    <property type="nucleotide sequence ID" value="NZ_LXJZ01000176.1"/>
</dbReference>
<evidence type="ECO:0000256" key="3">
    <source>
        <dbReference type="ARBA" id="ARBA00022692"/>
    </source>
</evidence>
<organism evidence="8 10">
    <name type="scientific">Paraburkholderia ginsengiterrae</name>
    <dbReference type="NCBI Taxonomy" id="1462993"/>
    <lineage>
        <taxon>Bacteria</taxon>
        <taxon>Pseudomonadati</taxon>
        <taxon>Pseudomonadota</taxon>
        <taxon>Betaproteobacteria</taxon>
        <taxon>Burkholderiales</taxon>
        <taxon>Burkholderiaceae</taxon>
        <taxon>Paraburkholderia</taxon>
    </lineage>
</organism>
<keyword evidence="4 6" id="KW-1133">Transmembrane helix</keyword>
<evidence type="ECO:0000256" key="5">
    <source>
        <dbReference type="ARBA" id="ARBA00023136"/>
    </source>
</evidence>
<gene>
    <name evidence="7" type="ORF">A6V36_05740</name>
    <name evidence="8" type="ORF">A6V37_13760</name>
</gene>
<feature type="transmembrane region" description="Helical" evidence="6">
    <location>
        <begin position="40"/>
        <end position="60"/>
    </location>
</feature>
<dbReference type="EMBL" id="LXKA01000022">
    <property type="protein sequence ID" value="OAJ65642.1"/>
    <property type="molecule type" value="Genomic_DNA"/>
</dbReference>
<accession>A0A1A9NF77</accession>
<keyword evidence="5 6" id="KW-0472">Membrane</keyword>
<dbReference type="Pfam" id="PF01810">
    <property type="entry name" value="LysE"/>
    <property type="match status" value="1"/>
</dbReference>
<evidence type="ECO:0000313" key="9">
    <source>
        <dbReference type="Proteomes" id="UP000077961"/>
    </source>
</evidence>
<evidence type="ECO:0000313" key="10">
    <source>
        <dbReference type="Proteomes" id="UP000078116"/>
    </source>
</evidence>
<dbReference type="Proteomes" id="UP000077961">
    <property type="component" value="Unassembled WGS sequence"/>
</dbReference>
<reference evidence="9 10" key="1">
    <citation type="submission" date="2016-04" db="EMBL/GenBank/DDBJ databases">
        <title>Reclassification of Paraburkholderia panaciterrae (Farh et al. 2015) Dobritsa &amp; Samadpour 2016 as a later homotypic synonym of Paraburkholderia ginsengiterrae (Farh et al. 2015) Dobritsa &amp; Samadpour 2016.</title>
        <authorList>
            <person name="Dobritsa A.P."/>
            <person name="Kutumbaka K."/>
            <person name="Samadpour M."/>
        </authorList>
    </citation>
    <scope>NUCLEOTIDE SEQUENCE [LARGE SCALE GENOMIC DNA]</scope>
    <source>
        <strain evidence="8 10">DCY85</strain>
        <strain evidence="7 9">DCY85-1</strain>
    </source>
</reference>
<evidence type="ECO:0000256" key="2">
    <source>
        <dbReference type="ARBA" id="ARBA00022475"/>
    </source>
</evidence>
<comment type="subcellular location">
    <subcellularLocation>
        <location evidence="1">Cell membrane</location>
        <topology evidence="1">Multi-pass membrane protein</topology>
    </subcellularLocation>
</comment>
<evidence type="ECO:0000256" key="4">
    <source>
        <dbReference type="ARBA" id="ARBA00022989"/>
    </source>
</evidence>
<dbReference type="PIRSF" id="PIRSF006324">
    <property type="entry name" value="LeuE"/>
    <property type="match status" value="1"/>
</dbReference>
<dbReference type="PANTHER" id="PTHR30086:SF20">
    <property type="entry name" value="ARGININE EXPORTER PROTEIN ARGO-RELATED"/>
    <property type="match status" value="1"/>
</dbReference>